<evidence type="ECO:0000313" key="4">
    <source>
        <dbReference type="Proteomes" id="UP000603317"/>
    </source>
</evidence>
<organism evidence="3 4">
    <name type="scientific">Blastomonas marina</name>
    <dbReference type="NCBI Taxonomy" id="1867408"/>
    <lineage>
        <taxon>Bacteria</taxon>
        <taxon>Pseudomonadati</taxon>
        <taxon>Pseudomonadota</taxon>
        <taxon>Alphaproteobacteria</taxon>
        <taxon>Sphingomonadales</taxon>
        <taxon>Sphingomonadaceae</taxon>
        <taxon>Blastomonas</taxon>
    </lineage>
</organism>
<dbReference type="EMBL" id="BMID01000001">
    <property type="protein sequence ID" value="GGA07963.1"/>
    <property type="molecule type" value="Genomic_DNA"/>
</dbReference>
<keyword evidence="4" id="KW-1185">Reference proteome</keyword>
<proteinExistence type="predicted"/>
<protein>
    <recommendedName>
        <fullName evidence="2">SnoaL-like domain-containing protein</fullName>
    </recommendedName>
</protein>
<comment type="caution">
    <text evidence="3">The sequence shown here is derived from an EMBL/GenBank/DDBJ whole genome shotgun (WGS) entry which is preliminary data.</text>
</comment>
<reference evidence="4" key="1">
    <citation type="journal article" date="2019" name="Int. J. Syst. Evol. Microbiol.">
        <title>The Global Catalogue of Microorganisms (GCM) 10K type strain sequencing project: providing services to taxonomists for standard genome sequencing and annotation.</title>
        <authorList>
            <consortium name="The Broad Institute Genomics Platform"/>
            <consortium name="The Broad Institute Genome Sequencing Center for Infectious Disease"/>
            <person name="Wu L."/>
            <person name="Ma J."/>
        </authorList>
    </citation>
    <scope>NUCLEOTIDE SEQUENCE [LARGE SCALE GENOMIC DNA]</scope>
    <source>
        <strain evidence="4">CGMCC 1.15297</strain>
    </source>
</reference>
<accession>A0ABQ1FEE2</accession>
<feature type="domain" description="SnoaL-like" evidence="2">
    <location>
        <begin position="46"/>
        <end position="157"/>
    </location>
</feature>
<dbReference type="Pfam" id="PF13474">
    <property type="entry name" value="SnoaL_3"/>
    <property type="match status" value="1"/>
</dbReference>
<dbReference type="SUPFAM" id="SSF54427">
    <property type="entry name" value="NTF2-like"/>
    <property type="match status" value="1"/>
</dbReference>
<dbReference type="InterPro" id="IPR032710">
    <property type="entry name" value="NTF2-like_dom_sf"/>
</dbReference>
<dbReference type="RefSeq" id="WP_229658145.1">
    <property type="nucleotide sequence ID" value="NZ_BMID01000001.1"/>
</dbReference>
<feature type="chain" id="PRO_5045433189" description="SnoaL-like domain-containing protein" evidence="1">
    <location>
        <begin position="24"/>
        <end position="162"/>
    </location>
</feature>
<sequence length="162" mass="17727">MNHRALRMLAAAGMLSLALPSLATTASAQEAEQGADEATAAGALIAYRDALVALDADAASALFVEDSSVFENGKAEGSWANYLEHHLGPELGHFEAFEFPRYEVEIREMGDLAYGEERYSYRITLEDGRVIERDGVATSLLRREGDTWKIVSHHSSSRAPRN</sequence>
<evidence type="ECO:0000259" key="2">
    <source>
        <dbReference type="Pfam" id="PF13474"/>
    </source>
</evidence>
<dbReference type="InterPro" id="IPR037401">
    <property type="entry name" value="SnoaL-like"/>
</dbReference>
<feature type="signal peptide" evidence="1">
    <location>
        <begin position="1"/>
        <end position="23"/>
    </location>
</feature>
<evidence type="ECO:0000313" key="3">
    <source>
        <dbReference type="EMBL" id="GGA07963.1"/>
    </source>
</evidence>
<name>A0ABQ1FEE2_9SPHN</name>
<keyword evidence="1" id="KW-0732">Signal</keyword>
<evidence type="ECO:0000256" key="1">
    <source>
        <dbReference type="SAM" id="SignalP"/>
    </source>
</evidence>
<dbReference type="Gene3D" id="3.10.450.50">
    <property type="match status" value="1"/>
</dbReference>
<gene>
    <name evidence="3" type="ORF">GCM10010923_17590</name>
</gene>
<dbReference type="Proteomes" id="UP000603317">
    <property type="component" value="Unassembled WGS sequence"/>
</dbReference>